<keyword evidence="3" id="KW-1133">Transmembrane helix</keyword>
<evidence type="ECO:0000313" key="5">
    <source>
        <dbReference type="Proteomes" id="UP001370490"/>
    </source>
</evidence>
<feature type="repeat" description="PPR" evidence="2">
    <location>
        <begin position="190"/>
        <end position="224"/>
    </location>
</feature>
<keyword evidence="3" id="KW-0812">Transmembrane</keyword>
<organism evidence="4 5">
    <name type="scientific">Dillenia turbinata</name>
    <dbReference type="NCBI Taxonomy" id="194707"/>
    <lineage>
        <taxon>Eukaryota</taxon>
        <taxon>Viridiplantae</taxon>
        <taxon>Streptophyta</taxon>
        <taxon>Embryophyta</taxon>
        <taxon>Tracheophyta</taxon>
        <taxon>Spermatophyta</taxon>
        <taxon>Magnoliopsida</taxon>
        <taxon>eudicotyledons</taxon>
        <taxon>Gunneridae</taxon>
        <taxon>Pentapetalae</taxon>
        <taxon>Dilleniales</taxon>
        <taxon>Dilleniaceae</taxon>
        <taxon>Dillenia</taxon>
    </lineage>
</organism>
<proteinExistence type="predicted"/>
<dbReference type="InterPro" id="IPR046848">
    <property type="entry name" value="E_motif"/>
</dbReference>
<evidence type="ECO:0000256" key="1">
    <source>
        <dbReference type="ARBA" id="ARBA00022737"/>
    </source>
</evidence>
<keyword evidence="5" id="KW-1185">Reference proteome</keyword>
<evidence type="ECO:0000256" key="2">
    <source>
        <dbReference type="PROSITE-ProRule" id="PRU00708"/>
    </source>
</evidence>
<accession>A0AAN8Z652</accession>
<dbReference type="InterPro" id="IPR011990">
    <property type="entry name" value="TPR-like_helical_dom_sf"/>
</dbReference>
<dbReference type="PROSITE" id="PS51375">
    <property type="entry name" value="PPR"/>
    <property type="match status" value="1"/>
</dbReference>
<gene>
    <name evidence="4" type="ORF">RJ641_010125</name>
</gene>
<dbReference type="InterPro" id="IPR002885">
    <property type="entry name" value="PPR_rpt"/>
</dbReference>
<dbReference type="Pfam" id="PF20431">
    <property type="entry name" value="E_motif"/>
    <property type="match status" value="1"/>
</dbReference>
<name>A0AAN8Z652_9MAGN</name>
<protein>
    <submittedName>
        <fullName evidence="4">E motif</fullName>
    </submittedName>
</protein>
<comment type="caution">
    <text evidence="4">The sequence shown here is derived from an EMBL/GenBank/DDBJ whole genome shotgun (WGS) entry which is preliminary data.</text>
</comment>
<keyword evidence="3" id="KW-0472">Membrane</keyword>
<evidence type="ECO:0000256" key="3">
    <source>
        <dbReference type="SAM" id="Phobius"/>
    </source>
</evidence>
<dbReference type="EMBL" id="JBAMMX010000017">
    <property type="protein sequence ID" value="KAK6923925.1"/>
    <property type="molecule type" value="Genomic_DNA"/>
</dbReference>
<dbReference type="Proteomes" id="UP001370490">
    <property type="component" value="Unassembled WGS sequence"/>
</dbReference>
<reference evidence="4 5" key="1">
    <citation type="submission" date="2023-12" db="EMBL/GenBank/DDBJ databases">
        <title>A high-quality genome assembly for Dillenia turbinata (Dilleniales).</title>
        <authorList>
            <person name="Chanderbali A."/>
        </authorList>
    </citation>
    <scope>NUCLEOTIDE SEQUENCE [LARGE SCALE GENOMIC DNA]</scope>
    <source>
        <strain evidence="4">LSX21</strain>
        <tissue evidence="4">Leaf</tissue>
    </source>
</reference>
<dbReference type="AlphaFoldDB" id="A0AAN8Z652"/>
<evidence type="ECO:0000313" key="4">
    <source>
        <dbReference type="EMBL" id="KAK6923925.1"/>
    </source>
</evidence>
<sequence>MLRKSKTLSLTRQNLRRFSSLSALKSDLNPNIHTLNPVLSICSSLSALKIGKEIHGYILRLGLLLETLLGNALITMYAKGEMLALSLRVFEGVDNQDACSHAVLVDDGIWIFNSMVNDYGIAPTADHLSCMVDLLGRAGYLNEEENLLNCINLEAGPSPWWTLFSACAAHENLSMGRIVAAILLETEQNDSAVYILLLNIYAAAGLWEEAATIRELMEKTRFRKQCGCSWVTSQRENSRFRKMVEGMRTGSCML</sequence>
<dbReference type="PANTHER" id="PTHR47926">
    <property type="entry name" value="PENTATRICOPEPTIDE REPEAT-CONTAINING PROTEIN"/>
    <property type="match status" value="1"/>
</dbReference>
<keyword evidence="1" id="KW-0677">Repeat</keyword>
<dbReference type="InterPro" id="IPR046960">
    <property type="entry name" value="PPR_At4g14850-like_plant"/>
</dbReference>
<dbReference type="Gene3D" id="1.25.40.10">
    <property type="entry name" value="Tetratricopeptide repeat domain"/>
    <property type="match status" value="1"/>
</dbReference>
<dbReference type="GO" id="GO:0003723">
    <property type="term" value="F:RNA binding"/>
    <property type="evidence" value="ECO:0007669"/>
    <property type="project" value="InterPro"/>
</dbReference>
<dbReference type="GO" id="GO:0009451">
    <property type="term" value="P:RNA modification"/>
    <property type="evidence" value="ECO:0007669"/>
    <property type="project" value="InterPro"/>
</dbReference>
<feature type="transmembrane region" description="Helical" evidence="3">
    <location>
        <begin position="57"/>
        <end position="78"/>
    </location>
</feature>